<dbReference type="Pfam" id="PF07686">
    <property type="entry name" value="V-set"/>
    <property type="match status" value="1"/>
</dbReference>
<dbReference type="SMART" id="SM00408">
    <property type="entry name" value="IGc2"/>
    <property type="match status" value="3"/>
</dbReference>
<dbReference type="CDD" id="cd00096">
    <property type="entry name" value="Ig"/>
    <property type="match status" value="2"/>
</dbReference>
<keyword evidence="7" id="KW-0325">Glycoprotein</keyword>
<dbReference type="InterPro" id="IPR003599">
    <property type="entry name" value="Ig_sub"/>
</dbReference>
<dbReference type="PANTHER" id="PTHR12231:SF253">
    <property type="entry name" value="DPR-INTERACTING PROTEIN ETA, ISOFORM B-RELATED"/>
    <property type="match status" value="1"/>
</dbReference>
<evidence type="ECO:0000256" key="7">
    <source>
        <dbReference type="ARBA" id="ARBA00023180"/>
    </source>
</evidence>
<dbReference type="SMART" id="SM00409">
    <property type="entry name" value="IG"/>
    <property type="match status" value="3"/>
</dbReference>
<dbReference type="InterPro" id="IPR007110">
    <property type="entry name" value="Ig-like_dom"/>
</dbReference>
<comment type="caution">
    <text evidence="10">The sequence shown here is derived from an EMBL/GenBank/DDBJ whole genome shotgun (WGS) entry which is preliminary data.</text>
</comment>
<dbReference type="Pfam" id="PF13927">
    <property type="entry name" value="Ig_3"/>
    <property type="match status" value="2"/>
</dbReference>
<dbReference type="InterPro" id="IPR013783">
    <property type="entry name" value="Ig-like_fold"/>
</dbReference>
<dbReference type="FunFam" id="2.60.40.10:FF:000328">
    <property type="entry name" value="CLUMA_CG000981, isoform A"/>
    <property type="match status" value="1"/>
</dbReference>
<dbReference type="GO" id="GO:0005886">
    <property type="term" value="C:plasma membrane"/>
    <property type="evidence" value="ECO:0007669"/>
    <property type="project" value="UniProtKB-SubCell"/>
</dbReference>
<dbReference type="EMBL" id="JAFNEN010000770">
    <property type="protein sequence ID" value="KAG8177601.1"/>
    <property type="molecule type" value="Genomic_DNA"/>
</dbReference>
<proteinExistence type="predicted"/>
<dbReference type="AlphaFoldDB" id="A0AAV6U1M9"/>
<keyword evidence="5" id="KW-0472">Membrane</keyword>
<evidence type="ECO:0000256" key="6">
    <source>
        <dbReference type="ARBA" id="ARBA00023157"/>
    </source>
</evidence>
<dbReference type="PROSITE" id="PS50835">
    <property type="entry name" value="IG_LIKE"/>
    <property type="match status" value="3"/>
</dbReference>
<evidence type="ECO:0000259" key="9">
    <source>
        <dbReference type="PROSITE" id="PS50835"/>
    </source>
</evidence>
<dbReference type="InterPro" id="IPR013106">
    <property type="entry name" value="Ig_V-set"/>
</dbReference>
<dbReference type="PANTHER" id="PTHR12231">
    <property type="entry name" value="CTX-RELATED TYPE I TRANSMEMBRANE PROTEIN"/>
    <property type="match status" value="1"/>
</dbReference>
<evidence type="ECO:0000313" key="11">
    <source>
        <dbReference type="Proteomes" id="UP000827092"/>
    </source>
</evidence>
<keyword evidence="8" id="KW-0393">Immunoglobulin domain</keyword>
<gene>
    <name evidence="10" type="ORF">JTE90_024201</name>
</gene>
<dbReference type="InterPro" id="IPR003598">
    <property type="entry name" value="Ig_sub2"/>
</dbReference>
<dbReference type="InterPro" id="IPR036179">
    <property type="entry name" value="Ig-like_dom_sf"/>
</dbReference>
<evidence type="ECO:0000256" key="5">
    <source>
        <dbReference type="ARBA" id="ARBA00023136"/>
    </source>
</evidence>
<keyword evidence="4" id="KW-0677">Repeat</keyword>
<dbReference type="Proteomes" id="UP000827092">
    <property type="component" value="Unassembled WGS sequence"/>
</dbReference>
<keyword evidence="6" id="KW-1015">Disulfide bond</keyword>
<name>A0AAV6U1M9_9ARAC</name>
<keyword evidence="3" id="KW-0732">Signal</keyword>
<dbReference type="GO" id="GO:0043005">
    <property type="term" value="C:neuron projection"/>
    <property type="evidence" value="ECO:0007669"/>
    <property type="project" value="TreeGrafter"/>
</dbReference>
<feature type="domain" description="Ig-like" evidence="9">
    <location>
        <begin position="303"/>
        <end position="399"/>
    </location>
</feature>
<evidence type="ECO:0000256" key="2">
    <source>
        <dbReference type="ARBA" id="ARBA00022475"/>
    </source>
</evidence>
<accession>A0AAV6U1M9</accession>
<evidence type="ECO:0000256" key="1">
    <source>
        <dbReference type="ARBA" id="ARBA00004236"/>
    </source>
</evidence>
<dbReference type="InterPro" id="IPR051170">
    <property type="entry name" value="Neural/epithelial_adhesion"/>
</dbReference>
<evidence type="ECO:0000313" key="10">
    <source>
        <dbReference type="EMBL" id="KAG8177601.1"/>
    </source>
</evidence>
<comment type="subcellular location">
    <subcellularLocation>
        <location evidence="1">Cell membrane</location>
    </subcellularLocation>
</comment>
<dbReference type="SUPFAM" id="SSF48726">
    <property type="entry name" value="Immunoglobulin"/>
    <property type="match status" value="3"/>
</dbReference>
<reference evidence="10 11" key="1">
    <citation type="journal article" date="2022" name="Nat. Ecol. Evol.">
        <title>A masculinizing supergene underlies an exaggerated male reproductive morph in a spider.</title>
        <authorList>
            <person name="Hendrickx F."/>
            <person name="De Corte Z."/>
            <person name="Sonet G."/>
            <person name="Van Belleghem S.M."/>
            <person name="Kostlbacher S."/>
            <person name="Vangestel C."/>
        </authorList>
    </citation>
    <scope>NUCLEOTIDE SEQUENCE [LARGE SCALE GENOMIC DNA]</scope>
    <source>
        <strain evidence="10">W744_W776</strain>
    </source>
</reference>
<evidence type="ECO:0000256" key="3">
    <source>
        <dbReference type="ARBA" id="ARBA00022729"/>
    </source>
</evidence>
<protein>
    <recommendedName>
        <fullName evidence="9">Ig-like domain-containing protein</fullName>
    </recommendedName>
</protein>
<evidence type="ECO:0000256" key="4">
    <source>
        <dbReference type="ARBA" id="ARBA00022737"/>
    </source>
</evidence>
<feature type="domain" description="Ig-like" evidence="9">
    <location>
        <begin position="86"/>
        <end position="181"/>
    </location>
</feature>
<keyword evidence="2" id="KW-1003">Cell membrane</keyword>
<dbReference type="Gene3D" id="2.60.40.10">
    <property type="entry name" value="Immunoglobulins"/>
    <property type="match status" value="3"/>
</dbReference>
<organism evidence="10 11">
    <name type="scientific">Oedothorax gibbosus</name>
    <dbReference type="NCBI Taxonomy" id="931172"/>
    <lineage>
        <taxon>Eukaryota</taxon>
        <taxon>Metazoa</taxon>
        <taxon>Ecdysozoa</taxon>
        <taxon>Arthropoda</taxon>
        <taxon>Chelicerata</taxon>
        <taxon>Arachnida</taxon>
        <taxon>Araneae</taxon>
        <taxon>Araneomorphae</taxon>
        <taxon>Entelegynae</taxon>
        <taxon>Araneoidea</taxon>
        <taxon>Linyphiidae</taxon>
        <taxon>Erigoninae</taxon>
        <taxon>Oedothorax</taxon>
    </lineage>
</organism>
<sequence length="485" mass="55092">MRGVLDDDMIERPESRHRLRHHRINPFSSESYFQESGKKFRKHRRSSLLIKNPFRDTKFNVSKPARKVTCSEEPRKINGTEEEVCPTFATRIANITQAVGRNVQMECVVDNLGRFRVAWMRVETKAILTLHMRKISRNVRISLSHSDHRIFILVIRNVQVSDRGSYMCQVNTHPFMSQTVYLDVVVPPDIVEEETSSDLYAREGADVTLKCSARGHPPPMYSWRREDKKPVVSGNWQDSHLAHVVQMTEDESPAKDAQIIHQGPELTIQKVSRLHMAAYLCIASNGVLPSVSRRIQLQVQFQPMIWIPHQLVGARLGANVTVECNTEAHPESINYWSRHEGQMIVNDGRFGVLLNVSDYKKNMVLTVAHLEHADYGTYKCFARNSLGSTEGIIRIYQVHGSQPEKEPSSAKIHNSYTTLEQRGTDSQADEKMMQSIKGAKHPVSPLEVSEDVSDSTCMIRNPWLLTVVSCVFIVISSSRVLLPGT</sequence>
<keyword evidence="11" id="KW-1185">Reference proteome</keyword>
<evidence type="ECO:0000256" key="8">
    <source>
        <dbReference type="ARBA" id="ARBA00023319"/>
    </source>
</evidence>
<feature type="domain" description="Ig-like" evidence="9">
    <location>
        <begin position="188"/>
        <end position="292"/>
    </location>
</feature>